<dbReference type="PANTHER" id="PTHR19290">
    <property type="entry name" value="BASIC HELIX-LOOP-HELIX PROTEIN NEUROGENIN-RELATED"/>
    <property type="match status" value="1"/>
</dbReference>
<evidence type="ECO:0000256" key="3">
    <source>
        <dbReference type="ARBA" id="ARBA00022782"/>
    </source>
</evidence>
<dbReference type="RefSeq" id="XP_035773221.1">
    <property type="nucleotide sequence ID" value="XM_035917328.1"/>
</dbReference>
<dbReference type="AlphaFoldDB" id="A0A182F3W7"/>
<dbReference type="Proteomes" id="UP000069272">
    <property type="component" value="Chromosome 2L"/>
</dbReference>
<dbReference type="OrthoDB" id="6161578at2759"/>
<proteinExistence type="predicted"/>
<comment type="subcellular location">
    <subcellularLocation>
        <location evidence="1">Nucleus</location>
    </subcellularLocation>
</comment>
<feature type="region of interest" description="Disordered" evidence="8">
    <location>
        <begin position="74"/>
        <end position="100"/>
    </location>
</feature>
<accession>A0A182F3W7</accession>
<feature type="compositionally biased region" description="Low complexity" evidence="8">
    <location>
        <begin position="154"/>
        <end position="163"/>
    </location>
</feature>
<evidence type="ECO:0000256" key="4">
    <source>
        <dbReference type="ARBA" id="ARBA00022902"/>
    </source>
</evidence>
<evidence type="ECO:0000313" key="9">
    <source>
        <dbReference type="EnsemblMetazoa" id="AALB001157-PA"/>
    </source>
</evidence>
<evidence type="ECO:0000256" key="6">
    <source>
        <dbReference type="ARBA" id="ARBA00023163"/>
    </source>
</evidence>
<dbReference type="VEuPathDB" id="VectorBase:AALB001157"/>
<dbReference type="GO" id="GO:0070888">
    <property type="term" value="F:E-box binding"/>
    <property type="evidence" value="ECO:0007669"/>
    <property type="project" value="TreeGrafter"/>
</dbReference>
<keyword evidence="6" id="KW-0804">Transcription</keyword>
<dbReference type="InterPro" id="IPR011598">
    <property type="entry name" value="bHLH_dom"/>
</dbReference>
<keyword evidence="3" id="KW-0221">Differentiation</keyword>
<feature type="compositionally biased region" description="Polar residues" evidence="8">
    <location>
        <begin position="202"/>
        <end position="213"/>
    </location>
</feature>
<dbReference type="GO" id="GO:0005634">
    <property type="term" value="C:nucleus"/>
    <property type="evidence" value="ECO:0007669"/>
    <property type="project" value="UniProtKB-SubCell"/>
</dbReference>
<dbReference type="KEGG" id="aali:118456499"/>
<feature type="compositionally biased region" description="Polar residues" evidence="8">
    <location>
        <begin position="84"/>
        <end position="95"/>
    </location>
</feature>
<dbReference type="GO" id="GO:0000981">
    <property type="term" value="F:DNA-binding transcription factor activity, RNA polymerase II-specific"/>
    <property type="evidence" value="ECO:0007669"/>
    <property type="project" value="TreeGrafter"/>
</dbReference>
<feature type="compositionally biased region" description="Low complexity" evidence="8">
    <location>
        <begin position="241"/>
        <end position="260"/>
    </location>
</feature>
<dbReference type="EnsemblMetazoa" id="AALB001157-RA">
    <property type="protein sequence ID" value="AALB001157-PA"/>
    <property type="gene ID" value="AALB001157"/>
</dbReference>
<dbReference type="VEuPathDB" id="VectorBase:AALB20_026719"/>
<keyword evidence="5" id="KW-0805">Transcription regulation</keyword>
<dbReference type="GO" id="GO:0045944">
    <property type="term" value="P:positive regulation of transcription by RNA polymerase II"/>
    <property type="evidence" value="ECO:0007669"/>
    <property type="project" value="TreeGrafter"/>
</dbReference>
<evidence type="ECO:0000256" key="8">
    <source>
        <dbReference type="SAM" id="MobiDB-lite"/>
    </source>
</evidence>
<reference evidence="9" key="2">
    <citation type="submission" date="2022-08" db="UniProtKB">
        <authorList>
            <consortium name="EnsemblMetazoa"/>
        </authorList>
    </citation>
    <scope>IDENTIFICATION</scope>
    <source>
        <strain evidence="9">STECLA/ALBI9_A</strain>
    </source>
</reference>
<dbReference type="PANTHER" id="PTHR19290:SF162">
    <property type="entry name" value="TRANSCRIPTION FACTOR ATOH7"/>
    <property type="match status" value="1"/>
</dbReference>
<evidence type="ECO:0000256" key="5">
    <source>
        <dbReference type="ARBA" id="ARBA00023015"/>
    </source>
</evidence>
<dbReference type="SUPFAM" id="SSF47459">
    <property type="entry name" value="HLH, helix-loop-helix DNA-binding domain"/>
    <property type="match status" value="1"/>
</dbReference>
<sequence>MSSAYVMQHQQHHYNNHSSMYSVGGSALMGHGSVAPLETAAYSGYNGNASNGATGMGVSGGLCYGYGTDTGSSEGYHSPGPVSSPESYYNQTSPAEYSPERSPYTNYGYCNAASTSLTRTATSSTSNGCYDPYYNYTTNCFKTASPTVPRYSMTNNSSTNISNEHGLPTDYVKSEDSAGLDQPKGSSYCSSSSHMSSPLISRTVTDTGSNCQPAVQPHQHHGPYYNPYTKPTVGIRDHSSPAHSSGSSLSPTPSQSSDHSIVTVQPEVVKKRRLAANARERRRMNSLNDAFDRLRDVVPSLGNDRKLSKFETLQMAQTYIAALNELLSRE</sequence>
<keyword evidence="2" id="KW-0217">Developmental protein</keyword>
<dbReference type="GO" id="GO:0016360">
    <property type="term" value="P:sensory organ precursor cell fate determination"/>
    <property type="evidence" value="ECO:0007669"/>
    <property type="project" value="UniProtKB-ARBA"/>
</dbReference>
<dbReference type="GO" id="GO:0046982">
    <property type="term" value="F:protein heterodimerization activity"/>
    <property type="evidence" value="ECO:0007669"/>
    <property type="project" value="UniProtKB-ARBA"/>
</dbReference>
<dbReference type="InterPro" id="IPR050359">
    <property type="entry name" value="bHLH_transcription_factors"/>
</dbReference>
<dbReference type="Pfam" id="PF00010">
    <property type="entry name" value="HLH"/>
    <property type="match status" value="1"/>
</dbReference>
<evidence type="ECO:0000256" key="2">
    <source>
        <dbReference type="ARBA" id="ARBA00022473"/>
    </source>
</evidence>
<dbReference type="SMART" id="SM00353">
    <property type="entry name" value="HLH"/>
    <property type="match status" value="1"/>
</dbReference>
<evidence type="ECO:0000256" key="1">
    <source>
        <dbReference type="ARBA" id="ARBA00004123"/>
    </source>
</evidence>
<dbReference type="STRING" id="7167.A0A182F3W7"/>
<dbReference type="PROSITE" id="PS50888">
    <property type="entry name" value="BHLH"/>
    <property type="match status" value="1"/>
</dbReference>
<name>A0A182F3W7_ANOAL</name>
<dbReference type="GeneID" id="118456499"/>
<feature type="compositionally biased region" description="Low complexity" evidence="8">
    <location>
        <begin position="186"/>
        <end position="201"/>
    </location>
</feature>
<dbReference type="GO" id="GO:0061564">
    <property type="term" value="P:axon development"/>
    <property type="evidence" value="ECO:0007669"/>
    <property type="project" value="TreeGrafter"/>
</dbReference>
<keyword evidence="4" id="KW-0524">Neurogenesis</keyword>
<dbReference type="InterPro" id="IPR036638">
    <property type="entry name" value="HLH_DNA-bd_sf"/>
</dbReference>
<evidence type="ECO:0000313" key="10">
    <source>
        <dbReference type="Proteomes" id="UP000069272"/>
    </source>
</evidence>
<dbReference type="Gene3D" id="4.10.280.10">
    <property type="entry name" value="Helix-loop-helix DNA-binding domain"/>
    <property type="match status" value="1"/>
</dbReference>
<reference evidence="9 10" key="1">
    <citation type="journal article" date="2017" name="G3 (Bethesda)">
        <title>The Physical Genome Mapping of Anopheles albimanus Corrected Scaffold Misassemblies and Identified Interarm Rearrangements in Genus Anopheles.</title>
        <authorList>
            <person name="Artemov G.N."/>
            <person name="Peery A.N."/>
            <person name="Jiang X."/>
            <person name="Tu Z."/>
            <person name="Stegniy V.N."/>
            <person name="Sharakhova M.V."/>
            <person name="Sharakhov I.V."/>
        </authorList>
    </citation>
    <scope>NUCLEOTIDE SEQUENCE [LARGE SCALE GENOMIC DNA]</scope>
    <source>
        <strain evidence="9 10">ALBI9_A</strain>
    </source>
</reference>
<feature type="region of interest" description="Disordered" evidence="8">
    <location>
        <begin position="154"/>
        <end position="266"/>
    </location>
</feature>
<dbReference type="FunFam" id="4.10.280.10:FF:000025">
    <property type="entry name" value="protein atonal homolog 7"/>
    <property type="match status" value="1"/>
</dbReference>
<dbReference type="CTD" id="35110"/>
<organism evidence="9 10">
    <name type="scientific">Anopheles albimanus</name>
    <name type="common">New world malaria mosquito</name>
    <dbReference type="NCBI Taxonomy" id="7167"/>
    <lineage>
        <taxon>Eukaryota</taxon>
        <taxon>Metazoa</taxon>
        <taxon>Ecdysozoa</taxon>
        <taxon>Arthropoda</taxon>
        <taxon>Hexapoda</taxon>
        <taxon>Insecta</taxon>
        <taxon>Pterygota</taxon>
        <taxon>Neoptera</taxon>
        <taxon>Endopterygota</taxon>
        <taxon>Diptera</taxon>
        <taxon>Nematocera</taxon>
        <taxon>Culicoidea</taxon>
        <taxon>Culicidae</taxon>
        <taxon>Anophelinae</taxon>
        <taxon>Anopheles</taxon>
    </lineage>
</organism>
<dbReference type="CDD" id="cd19715">
    <property type="entry name" value="bHLH_TS_amos_like"/>
    <property type="match status" value="1"/>
</dbReference>
<evidence type="ECO:0000256" key="7">
    <source>
        <dbReference type="ARBA" id="ARBA00023242"/>
    </source>
</evidence>
<protein>
    <submittedName>
        <fullName evidence="9">Uncharacterized protein</fullName>
    </submittedName>
</protein>
<keyword evidence="10" id="KW-1185">Reference proteome</keyword>
<keyword evidence="7" id="KW-0539">Nucleus</keyword>